<dbReference type="GeneID" id="27671902"/>
<organism evidence="2 3">
    <name type="scientific">Sporothrix schenckii 1099-18</name>
    <dbReference type="NCBI Taxonomy" id="1397361"/>
    <lineage>
        <taxon>Eukaryota</taxon>
        <taxon>Fungi</taxon>
        <taxon>Dikarya</taxon>
        <taxon>Ascomycota</taxon>
        <taxon>Pezizomycotina</taxon>
        <taxon>Sordariomycetes</taxon>
        <taxon>Sordariomycetidae</taxon>
        <taxon>Ophiostomatales</taxon>
        <taxon>Ophiostomataceae</taxon>
        <taxon>Sporothrix</taxon>
    </lineage>
</organism>
<reference evidence="2 3" key="1">
    <citation type="journal article" date="2014" name="BMC Genomics">
        <title>Comparative genomics of the major fungal agents of human and animal Sporotrichosis: Sporothrix schenckii and Sporothrix brasiliensis.</title>
        <authorList>
            <person name="Teixeira M.M."/>
            <person name="de Almeida L.G."/>
            <person name="Kubitschek-Barreira P."/>
            <person name="Alves F.L."/>
            <person name="Kioshima E.S."/>
            <person name="Abadio A.K."/>
            <person name="Fernandes L."/>
            <person name="Derengowski L.S."/>
            <person name="Ferreira K.S."/>
            <person name="Souza R.C."/>
            <person name="Ruiz J.C."/>
            <person name="de Andrade N.C."/>
            <person name="Paes H.C."/>
            <person name="Nicola A.M."/>
            <person name="Albuquerque P."/>
            <person name="Gerber A.L."/>
            <person name="Martins V.P."/>
            <person name="Peconick L.D."/>
            <person name="Neto A.V."/>
            <person name="Chaucanez C.B."/>
            <person name="Silva P.A."/>
            <person name="Cunha O.L."/>
            <person name="de Oliveira F.F."/>
            <person name="dos Santos T.C."/>
            <person name="Barros A.L."/>
            <person name="Soares M.A."/>
            <person name="de Oliveira L.M."/>
            <person name="Marini M.M."/>
            <person name="Villalobos-Duno H."/>
            <person name="Cunha M.M."/>
            <person name="de Hoog S."/>
            <person name="da Silveira J.F."/>
            <person name="Henrissat B."/>
            <person name="Nino-Vega G.A."/>
            <person name="Cisalpino P.S."/>
            <person name="Mora-Montes H.M."/>
            <person name="Almeida S.R."/>
            <person name="Stajich J.E."/>
            <person name="Lopes-Bezerra L.M."/>
            <person name="Vasconcelos A.T."/>
            <person name="Felipe M.S."/>
        </authorList>
    </citation>
    <scope>NUCLEOTIDE SEQUENCE [LARGE SCALE GENOMIC DNA]</scope>
    <source>
        <strain evidence="2 3">1099-18</strain>
    </source>
</reference>
<dbReference type="VEuPathDB" id="FungiDB:SPSK_10067"/>
<gene>
    <name evidence="2" type="ORF">SPSK_10067</name>
</gene>
<evidence type="ECO:0000313" key="2">
    <source>
        <dbReference type="EMBL" id="KJR85193.1"/>
    </source>
</evidence>
<dbReference type="AlphaFoldDB" id="A0A0F2M671"/>
<sequence length="115" mass="12960">MMERNGTEVCRENDRFRLAVVVVTRWDGARVPYDEASGVHKKNPPQKARFEERAEKLCGRDPRAQAQIQFADGACRIRAGVTEAPCGASVDEGPGGWRWKEETGSTEREIDVRRT</sequence>
<comment type="caution">
    <text evidence="2">The sequence shown here is derived from an EMBL/GenBank/DDBJ whole genome shotgun (WGS) entry which is preliminary data.</text>
</comment>
<reference evidence="2 3" key="2">
    <citation type="journal article" date="2015" name="Eukaryot. Cell">
        <title>Asexual propagation of a virulent clone complex in a human and feline outbreak of sporotrichosis.</title>
        <authorList>
            <person name="Teixeira Mde M."/>
            <person name="Rodrigues A.M."/>
            <person name="Tsui C.K."/>
            <person name="de Almeida L.G."/>
            <person name="Van Diepeningen A.D."/>
            <person name="van den Ende B.G."/>
            <person name="Fernandes G.F."/>
            <person name="Kano R."/>
            <person name="Hamelin R.C."/>
            <person name="Lopes-Bezerra L.M."/>
            <person name="Vasconcelos A.T."/>
            <person name="de Hoog S."/>
            <person name="de Camargo Z.P."/>
            <person name="Felipe M.S."/>
        </authorList>
    </citation>
    <scope>NUCLEOTIDE SEQUENCE [LARGE SCALE GENOMIC DNA]</scope>
    <source>
        <strain evidence="2 3">1099-18</strain>
    </source>
</reference>
<accession>A0A0F2M671</accession>
<name>A0A0F2M671_SPOSC</name>
<dbReference type="Proteomes" id="UP000033710">
    <property type="component" value="Unassembled WGS sequence"/>
</dbReference>
<protein>
    <submittedName>
        <fullName evidence="2">Uncharacterized protein</fullName>
    </submittedName>
</protein>
<dbReference type="EMBL" id="AXCR01000007">
    <property type="protein sequence ID" value="KJR85193.1"/>
    <property type="molecule type" value="Genomic_DNA"/>
</dbReference>
<evidence type="ECO:0000256" key="1">
    <source>
        <dbReference type="SAM" id="MobiDB-lite"/>
    </source>
</evidence>
<dbReference type="RefSeq" id="XP_016587869.1">
    <property type="nucleotide sequence ID" value="XM_016736625.1"/>
</dbReference>
<dbReference type="KEGG" id="ssck:SPSK_10067"/>
<evidence type="ECO:0000313" key="3">
    <source>
        <dbReference type="Proteomes" id="UP000033710"/>
    </source>
</evidence>
<feature type="compositionally biased region" description="Basic and acidic residues" evidence="1">
    <location>
        <begin position="98"/>
        <end position="115"/>
    </location>
</feature>
<proteinExistence type="predicted"/>
<feature type="region of interest" description="Disordered" evidence="1">
    <location>
        <begin position="88"/>
        <end position="115"/>
    </location>
</feature>